<keyword evidence="3" id="KW-0862">Zinc</keyword>
<organism evidence="6 7">
    <name type="scientific">Globodera rostochiensis</name>
    <name type="common">Golden nematode worm</name>
    <name type="synonym">Heterodera rostochiensis</name>
    <dbReference type="NCBI Taxonomy" id="31243"/>
    <lineage>
        <taxon>Eukaryota</taxon>
        <taxon>Metazoa</taxon>
        <taxon>Ecdysozoa</taxon>
        <taxon>Nematoda</taxon>
        <taxon>Chromadorea</taxon>
        <taxon>Rhabditida</taxon>
        <taxon>Tylenchina</taxon>
        <taxon>Tylenchomorpha</taxon>
        <taxon>Tylenchoidea</taxon>
        <taxon>Heteroderidae</taxon>
        <taxon>Heteroderinae</taxon>
        <taxon>Globodera</taxon>
    </lineage>
</organism>
<dbReference type="PROSITE" id="PS01358">
    <property type="entry name" value="ZF_RANBP2_1"/>
    <property type="match status" value="4"/>
</dbReference>
<dbReference type="AlphaFoldDB" id="A0A914I5B3"/>
<sequence>MFFLVSFVRLHPNPKQLKYKKNCRIVEAAKGKMLSAQLKQLRFLNICHRIVRLSPRGGRQMQMTLAEFLFARNFSTSTKLCSFYNLNSGWKCPDCSFRNFMERSSCRRCGHSPPKASLVSAALNVWQCSGCNVMNYNDRAACFKCGIAKPAEIHSLRGEIEADGCWFCAKCGFRNKPIRDACYRCETKPTDEQQHDIIERSGIWLCSSCGNKNFRSKKECNACKMVRGSSIGIYGQSVRK</sequence>
<accession>A0A914I5B3</accession>
<evidence type="ECO:0000256" key="3">
    <source>
        <dbReference type="ARBA" id="ARBA00022833"/>
    </source>
</evidence>
<dbReference type="InterPro" id="IPR001876">
    <property type="entry name" value="Znf_RanBP2"/>
</dbReference>
<name>A0A914I5B3_GLORO</name>
<feature type="domain" description="RanBP2-type" evidence="5">
    <location>
        <begin position="122"/>
        <end position="151"/>
    </location>
</feature>
<feature type="domain" description="RanBP2-type" evidence="5">
    <location>
        <begin position="200"/>
        <end position="229"/>
    </location>
</feature>
<evidence type="ECO:0000256" key="2">
    <source>
        <dbReference type="ARBA" id="ARBA00022771"/>
    </source>
</evidence>
<dbReference type="Gene3D" id="2.30.30.380">
    <property type="entry name" value="Zn-finger domain of Sec23/24"/>
    <property type="match status" value="1"/>
</dbReference>
<evidence type="ECO:0000313" key="6">
    <source>
        <dbReference type="Proteomes" id="UP000887572"/>
    </source>
</evidence>
<evidence type="ECO:0000313" key="7">
    <source>
        <dbReference type="WBParaSite" id="Gr19_v10_g7657.t3"/>
    </source>
</evidence>
<feature type="domain" description="RanBP2-type" evidence="5">
    <location>
        <begin position="162"/>
        <end position="191"/>
    </location>
</feature>
<dbReference type="PANTHER" id="PTHR23111">
    <property type="entry name" value="ZINC FINGER PROTEIN"/>
    <property type="match status" value="1"/>
</dbReference>
<dbReference type="SMART" id="SM00547">
    <property type="entry name" value="ZnF_RBZ"/>
    <property type="match status" value="4"/>
</dbReference>
<dbReference type="InterPro" id="IPR036443">
    <property type="entry name" value="Znf_RanBP2_sf"/>
</dbReference>
<keyword evidence="2 4" id="KW-0863">Zinc-finger</keyword>
<dbReference type="Proteomes" id="UP000887572">
    <property type="component" value="Unplaced"/>
</dbReference>
<dbReference type="WBParaSite" id="Gr19_v10_g7657.t3">
    <property type="protein sequence ID" value="Gr19_v10_g7657.t3"/>
    <property type="gene ID" value="Gr19_v10_g7657"/>
</dbReference>
<dbReference type="PROSITE" id="PS50199">
    <property type="entry name" value="ZF_RANBP2_2"/>
    <property type="match status" value="4"/>
</dbReference>
<keyword evidence="6" id="KW-1185">Reference proteome</keyword>
<reference evidence="7" key="1">
    <citation type="submission" date="2022-11" db="UniProtKB">
        <authorList>
            <consortium name="WormBaseParasite"/>
        </authorList>
    </citation>
    <scope>IDENTIFICATION</scope>
</reference>
<dbReference type="Pfam" id="PF00641">
    <property type="entry name" value="Zn_ribbon_RanBP"/>
    <property type="match status" value="3"/>
</dbReference>
<dbReference type="SUPFAM" id="SSF90209">
    <property type="entry name" value="Ran binding protein zinc finger-like"/>
    <property type="match status" value="2"/>
</dbReference>
<dbReference type="GO" id="GO:0003729">
    <property type="term" value="F:mRNA binding"/>
    <property type="evidence" value="ECO:0007669"/>
    <property type="project" value="TreeGrafter"/>
</dbReference>
<dbReference type="Gene3D" id="4.10.1060.10">
    <property type="entry name" value="Zinc finger, RanBP2-type"/>
    <property type="match status" value="2"/>
</dbReference>
<feature type="domain" description="RanBP2-type" evidence="5">
    <location>
        <begin position="86"/>
        <end position="115"/>
    </location>
</feature>
<proteinExistence type="predicted"/>
<keyword evidence="1" id="KW-0479">Metal-binding</keyword>
<evidence type="ECO:0000256" key="1">
    <source>
        <dbReference type="ARBA" id="ARBA00022723"/>
    </source>
</evidence>
<protein>
    <submittedName>
        <fullName evidence="7">RanBP2-type domain-containing protein</fullName>
    </submittedName>
</protein>
<evidence type="ECO:0000259" key="5">
    <source>
        <dbReference type="PROSITE" id="PS50199"/>
    </source>
</evidence>
<dbReference type="GO" id="GO:0008270">
    <property type="term" value="F:zinc ion binding"/>
    <property type="evidence" value="ECO:0007669"/>
    <property type="project" value="UniProtKB-KW"/>
</dbReference>
<evidence type="ECO:0000256" key="4">
    <source>
        <dbReference type="PROSITE-ProRule" id="PRU00322"/>
    </source>
</evidence>
<dbReference type="PANTHER" id="PTHR23111:SF40">
    <property type="entry name" value="RNA-BINDING PROTEIN INVOLVED IN HETEROCHROMATIN ASSEMBLY-RELATED"/>
    <property type="match status" value="1"/>
</dbReference>